<dbReference type="EMBL" id="QREG01000001">
    <property type="protein sequence ID" value="REE05675.1"/>
    <property type="molecule type" value="Genomic_DNA"/>
</dbReference>
<feature type="transmembrane region" description="Helical" evidence="5">
    <location>
        <begin position="161"/>
        <end position="185"/>
    </location>
</feature>
<dbReference type="OrthoDB" id="9770329at2"/>
<evidence type="ECO:0000256" key="4">
    <source>
        <dbReference type="ARBA" id="ARBA00023136"/>
    </source>
</evidence>
<evidence type="ECO:0000313" key="8">
    <source>
        <dbReference type="Proteomes" id="UP000256779"/>
    </source>
</evidence>
<feature type="transmembrane region" description="Helical" evidence="5">
    <location>
        <begin position="58"/>
        <end position="78"/>
    </location>
</feature>
<dbReference type="Proteomes" id="UP000256779">
    <property type="component" value="Unassembled WGS sequence"/>
</dbReference>
<gene>
    <name evidence="7" type="ORF">C7460_101192</name>
</gene>
<organism evidence="7 8">
    <name type="scientific">Marinoscillum furvescens DSM 4134</name>
    <dbReference type="NCBI Taxonomy" id="1122208"/>
    <lineage>
        <taxon>Bacteria</taxon>
        <taxon>Pseudomonadati</taxon>
        <taxon>Bacteroidota</taxon>
        <taxon>Cytophagia</taxon>
        <taxon>Cytophagales</taxon>
        <taxon>Reichenbachiellaceae</taxon>
        <taxon>Marinoscillum</taxon>
    </lineage>
</organism>
<feature type="transmembrane region" description="Helical" evidence="5">
    <location>
        <begin position="20"/>
        <end position="38"/>
    </location>
</feature>
<keyword evidence="2 5" id="KW-0812">Transmembrane</keyword>
<proteinExistence type="predicted"/>
<evidence type="ECO:0000256" key="3">
    <source>
        <dbReference type="ARBA" id="ARBA00022989"/>
    </source>
</evidence>
<evidence type="ECO:0000313" key="7">
    <source>
        <dbReference type="EMBL" id="REE05675.1"/>
    </source>
</evidence>
<dbReference type="Pfam" id="PF04116">
    <property type="entry name" value="FA_hydroxylase"/>
    <property type="match status" value="1"/>
</dbReference>
<dbReference type="InterPro" id="IPR050307">
    <property type="entry name" value="Sterol_Desaturase_Related"/>
</dbReference>
<comment type="caution">
    <text evidence="7">The sequence shown here is derived from an EMBL/GenBank/DDBJ whole genome shotgun (WGS) entry which is preliminary data.</text>
</comment>
<keyword evidence="3 5" id="KW-1133">Transmembrane helix</keyword>
<evidence type="ECO:0000256" key="1">
    <source>
        <dbReference type="ARBA" id="ARBA00004370"/>
    </source>
</evidence>
<dbReference type="GO" id="GO:0016491">
    <property type="term" value="F:oxidoreductase activity"/>
    <property type="evidence" value="ECO:0007669"/>
    <property type="project" value="InterPro"/>
</dbReference>
<feature type="domain" description="Fatty acid hydroxylase" evidence="6">
    <location>
        <begin position="106"/>
        <end position="240"/>
    </location>
</feature>
<keyword evidence="4 5" id="KW-0472">Membrane</keyword>
<comment type="subcellular location">
    <subcellularLocation>
        <location evidence="1">Membrane</location>
    </subcellularLocation>
</comment>
<evidence type="ECO:0000256" key="2">
    <source>
        <dbReference type="ARBA" id="ARBA00022692"/>
    </source>
</evidence>
<dbReference type="GO" id="GO:0008610">
    <property type="term" value="P:lipid biosynthetic process"/>
    <property type="evidence" value="ECO:0007669"/>
    <property type="project" value="InterPro"/>
</dbReference>
<reference evidence="7 8" key="1">
    <citation type="submission" date="2018-07" db="EMBL/GenBank/DDBJ databases">
        <title>Genomic Encyclopedia of Type Strains, Phase IV (KMG-IV): sequencing the most valuable type-strain genomes for metagenomic binning, comparative biology and taxonomic classification.</title>
        <authorList>
            <person name="Goeker M."/>
        </authorList>
    </citation>
    <scope>NUCLEOTIDE SEQUENCE [LARGE SCALE GENOMIC DNA]</scope>
    <source>
        <strain evidence="7 8">DSM 4134</strain>
    </source>
</reference>
<dbReference type="PANTHER" id="PTHR11863">
    <property type="entry name" value="STEROL DESATURASE"/>
    <property type="match status" value="1"/>
</dbReference>
<evidence type="ECO:0000256" key="5">
    <source>
        <dbReference type="SAM" id="Phobius"/>
    </source>
</evidence>
<dbReference type="AlphaFoldDB" id="A0A3D9LIJ1"/>
<name>A0A3D9LIJ1_MARFU</name>
<feature type="transmembrane region" description="Helical" evidence="5">
    <location>
        <begin position="98"/>
        <end position="118"/>
    </location>
</feature>
<dbReference type="RefSeq" id="WP_115866185.1">
    <property type="nucleotide sequence ID" value="NZ_QREG01000001.1"/>
</dbReference>
<dbReference type="InterPro" id="IPR006694">
    <property type="entry name" value="Fatty_acid_hydroxylase"/>
</dbReference>
<keyword evidence="8" id="KW-1185">Reference proteome</keyword>
<accession>A0A3D9LIJ1</accession>
<sequence length="267" mass="32052">MEALILEFASIFRRIVVVDFLRYFIPASGAFFVFWILFGKALRHRFIQKKKPESNRLWFEFTYSMSTIVIFALVGVGIHYTNKTGVFTIYRDVAQYGWTYLVATPILMLLIHDTYFYWTHRWMHHPKIYRHVHKIHHKSTNPSPWAAYSFHPLEAVVQAGVLPLILLLMPVHTFNLFLFLTYMILRNVLGHLGFELFPKGFIKNPWVNWNTSSTHHNMHHHHFHCNYGLYFTWWDKWMKTDHQLYEETFEEVTSRKREANTRQKLSA</sequence>
<dbReference type="GO" id="GO:0005506">
    <property type="term" value="F:iron ion binding"/>
    <property type="evidence" value="ECO:0007669"/>
    <property type="project" value="InterPro"/>
</dbReference>
<dbReference type="GO" id="GO:0016020">
    <property type="term" value="C:membrane"/>
    <property type="evidence" value="ECO:0007669"/>
    <property type="project" value="UniProtKB-SubCell"/>
</dbReference>
<protein>
    <submittedName>
        <fullName evidence="7">C-5 sterol desaturase</fullName>
    </submittedName>
</protein>
<evidence type="ECO:0000259" key="6">
    <source>
        <dbReference type="Pfam" id="PF04116"/>
    </source>
</evidence>